<proteinExistence type="predicted"/>
<sequence>QDETSAGNITARRITNVLCQGSLDQITSFTSYVRIKTYCDISNIEPTETRGSLVQHIKLPGNITNQRLSWVPGNRMCCTRSSHASVATIFEKSQFMYNRNALNKRFLGILRQHTTVSALLRAHQ</sequence>
<keyword evidence="2" id="KW-1185">Reference proteome</keyword>
<protein>
    <submittedName>
        <fullName evidence="1">Uncharacterized protein</fullName>
    </submittedName>
</protein>
<dbReference type="RefSeq" id="XP_009170743.1">
    <property type="nucleotide sequence ID" value="XM_009172479.1"/>
</dbReference>
<accession>A0A074ZE28</accession>
<dbReference type="AlphaFoldDB" id="A0A074ZE28"/>
<dbReference type="Proteomes" id="UP000054324">
    <property type="component" value="Unassembled WGS sequence"/>
</dbReference>
<reference evidence="1 2" key="1">
    <citation type="submission" date="2013-11" db="EMBL/GenBank/DDBJ databases">
        <title>Opisthorchis viverrini - life in the bile duct.</title>
        <authorList>
            <person name="Young N.D."/>
            <person name="Nagarajan N."/>
            <person name="Lin S.J."/>
            <person name="Korhonen P.K."/>
            <person name="Jex A.R."/>
            <person name="Hall R.S."/>
            <person name="Safavi-Hemami H."/>
            <person name="Kaewkong W."/>
            <person name="Bertrand D."/>
            <person name="Gao S."/>
            <person name="Seet Q."/>
            <person name="Wongkham S."/>
            <person name="Teh B.T."/>
            <person name="Wongkham C."/>
            <person name="Intapan P.M."/>
            <person name="Maleewong W."/>
            <person name="Yang X."/>
            <person name="Hu M."/>
            <person name="Wang Z."/>
            <person name="Hofmann A."/>
            <person name="Sternberg P.W."/>
            <person name="Tan P."/>
            <person name="Wang J."/>
            <person name="Gasser R.B."/>
        </authorList>
    </citation>
    <scope>NUCLEOTIDE SEQUENCE [LARGE SCALE GENOMIC DNA]</scope>
</reference>
<evidence type="ECO:0000313" key="1">
    <source>
        <dbReference type="EMBL" id="KER25531.1"/>
    </source>
</evidence>
<gene>
    <name evidence="1" type="ORF">T265_14196</name>
</gene>
<dbReference type="CTD" id="20328362"/>
<dbReference type="KEGG" id="ovi:T265_14196"/>
<organism evidence="1 2">
    <name type="scientific">Opisthorchis viverrini</name>
    <name type="common">Southeast Asian liver fluke</name>
    <dbReference type="NCBI Taxonomy" id="6198"/>
    <lineage>
        <taxon>Eukaryota</taxon>
        <taxon>Metazoa</taxon>
        <taxon>Spiralia</taxon>
        <taxon>Lophotrochozoa</taxon>
        <taxon>Platyhelminthes</taxon>
        <taxon>Trematoda</taxon>
        <taxon>Digenea</taxon>
        <taxon>Opisthorchiida</taxon>
        <taxon>Opisthorchiata</taxon>
        <taxon>Opisthorchiidae</taxon>
        <taxon>Opisthorchis</taxon>
    </lineage>
</organism>
<evidence type="ECO:0000313" key="2">
    <source>
        <dbReference type="Proteomes" id="UP000054324"/>
    </source>
</evidence>
<name>A0A074ZE28_OPIVI</name>
<feature type="non-terminal residue" evidence="1">
    <location>
        <position position="124"/>
    </location>
</feature>
<dbReference type="GeneID" id="20328362"/>
<feature type="non-terminal residue" evidence="1">
    <location>
        <position position="1"/>
    </location>
</feature>
<dbReference type="EMBL" id="KL596774">
    <property type="protein sequence ID" value="KER25531.1"/>
    <property type="molecule type" value="Genomic_DNA"/>
</dbReference>